<protein>
    <submittedName>
        <fullName evidence="1">Uncharacterized protein</fullName>
    </submittedName>
</protein>
<accession>A0ACB9KGT4</accession>
<evidence type="ECO:0000313" key="2">
    <source>
        <dbReference type="Proteomes" id="UP000828941"/>
    </source>
</evidence>
<gene>
    <name evidence="1" type="ORF">L6164_036316</name>
</gene>
<comment type="caution">
    <text evidence="1">The sequence shown here is derived from an EMBL/GenBank/DDBJ whole genome shotgun (WGS) entry which is preliminary data.</text>
</comment>
<evidence type="ECO:0000313" key="1">
    <source>
        <dbReference type="EMBL" id="KAI4296351.1"/>
    </source>
</evidence>
<organism evidence="1 2">
    <name type="scientific">Bauhinia variegata</name>
    <name type="common">Purple orchid tree</name>
    <name type="synonym">Phanera variegata</name>
    <dbReference type="NCBI Taxonomy" id="167791"/>
    <lineage>
        <taxon>Eukaryota</taxon>
        <taxon>Viridiplantae</taxon>
        <taxon>Streptophyta</taxon>
        <taxon>Embryophyta</taxon>
        <taxon>Tracheophyta</taxon>
        <taxon>Spermatophyta</taxon>
        <taxon>Magnoliopsida</taxon>
        <taxon>eudicotyledons</taxon>
        <taxon>Gunneridae</taxon>
        <taxon>Pentapetalae</taxon>
        <taxon>rosids</taxon>
        <taxon>fabids</taxon>
        <taxon>Fabales</taxon>
        <taxon>Fabaceae</taxon>
        <taxon>Cercidoideae</taxon>
        <taxon>Cercideae</taxon>
        <taxon>Bauhiniinae</taxon>
        <taxon>Bauhinia</taxon>
    </lineage>
</organism>
<sequence>MEEQTHRATARQTPPESEITQSDTLQHHHPSSSSHHPQPKLQSQRSINIQLPISHSQRSQVVQLPINQIYRFSPPQSQNETTTPENAEDQKPHPRFSFSVFLLWILLIIVLLLLLLCIMAIIFYLALRPKFPSFFIENFVVNYPQSQSYPLYNLSIDSKNPNSKISIYYLGGGNASLFYQKQAIAIGKPPPFYHHQKKTYHFSILLNSRDLLLPEEIEESIKGEKGNKVEIPLALLIRMPVKMKFLSLKMWKMAMKITCDVNVSMIVGESGLGSQNCRNKLLYTN</sequence>
<proteinExistence type="predicted"/>
<dbReference type="Proteomes" id="UP000828941">
    <property type="component" value="Chromosome 14"/>
</dbReference>
<keyword evidence="2" id="KW-1185">Reference proteome</keyword>
<reference evidence="1 2" key="1">
    <citation type="journal article" date="2022" name="DNA Res.">
        <title>Chromosomal-level genome assembly of the orchid tree Bauhinia variegata (Leguminosae; Cercidoideae) supports the allotetraploid origin hypothesis of Bauhinia.</title>
        <authorList>
            <person name="Zhong Y."/>
            <person name="Chen Y."/>
            <person name="Zheng D."/>
            <person name="Pang J."/>
            <person name="Liu Y."/>
            <person name="Luo S."/>
            <person name="Meng S."/>
            <person name="Qian L."/>
            <person name="Wei D."/>
            <person name="Dai S."/>
            <person name="Zhou R."/>
        </authorList>
    </citation>
    <scope>NUCLEOTIDE SEQUENCE [LARGE SCALE GENOMIC DNA]</scope>
    <source>
        <strain evidence="1">BV-YZ2020</strain>
    </source>
</reference>
<name>A0ACB9KGT4_BAUVA</name>
<dbReference type="EMBL" id="CM039439">
    <property type="protein sequence ID" value="KAI4296351.1"/>
    <property type="molecule type" value="Genomic_DNA"/>
</dbReference>